<dbReference type="GO" id="GO:0016020">
    <property type="term" value="C:membrane"/>
    <property type="evidence" value="ECO:0007669"/>
    <property type="project" value="UniProtKB-SubCell"/>
</dbReference>
<dbReference type="Pfam" id="PF00662">
    <property type="entry name" value="Proton_antipo_N"/>
    <property type="match status" value="1"/>
</dbReference>
<keyword evidence="11" id="KW-1185">Reference proteome</keyword>
<feature type="transmembrane region" description="Helical" evidence="7">
    <location>
        <begin position="344"/>
        <end position="361"/>
    </location>
</feature>
<dbReference type="GO" id="GO:0042773">
    <property type="term" value="P:ATP synthesis coupled electron transport"/>
    <property type="evidence" value="ECO:0007669"/>
    <property type="project" value="InterPro"/>
</dbReference>
<feature type="domain" description="NADH-Ubiquinone oxidoreductase (complex I) chain 5 N-terminal" evidence="9">
    <location>
        <begin position="74"/>
        <end position="124"/>
    </location>
</feature>
<dbReference type="GO" id="GO:0003954">
    <property type="term" value="F:NADH dehydrogenase activity"/>
    <property type="evidence" value="ECO:0007669"/>
    <property type="project" value="TreeGrafter"/>
</dbReference>
<evidence type="ECO:0000259" key="8">
    <source>
        <dbReference type="Pfam" id="PF00361"/>
    </source>
</evidence>
<dbReference type="KEGG" id="amr:AM1_5379"/>
<feature type="transmembrane region" description="Helical" evidence="7">
    <location>
        <begin position="414"/>
        <end position="435"/>
    </location>
</feature>
<dbReference type="PANTHER" id="PTHR42829">
    <property type="entry name" value="NADH-UBIQUINONE OXIDOREDUCTASE CHAIN 5"/>
    <property type="match status" value="1"/>
</dbReference>
<dbReference type="InterPro" id="IPR010217">
    <property type="entry name" value="NU5C2"/>
</dbReference>
<dbReference type="PANTHER" id="PTHR42829:SF2">
    <property type="entry name" value="NADH-UBIQUINONE OXIDOREDUCTASE CHAIN 5"/>
    <property type="match status" value="1"/>
</dbReference>
<dbReference type="InterPro" id="IPR001750">
    <property type="entry name" value="ND/Mrp_TM"/>
</dbReference>
<dbReference type="GO" id="GO:0015990">
    <property type="term" value="P:electron transport coupled proton transport"/>
    <property type="evidence" value="ECO:0007669"/>
    <property type="project" value="TreeGrafter"/>
</dbReference>
<feature type="transmembrane region" description="Helical" evidence="7">
    <location>
        <begin position="382"/>
        <end position="402"/>
    </location>
</feature>
<evidence type="ECO:0000313" key="10">
    <source>
        <dbReference type="EMBL" id="ABW30335.1"/>
    </source>
</evidence>
<feature type="domain" description="NADH:quinone oxidoreductase/Mrp antiporter transmembrane" evidence="8">
    <location>
        <begin position="140"/>
        <end position="424"/>
    </location>
</feature>
<dbReference type="AlphaFoldDB" id="B0CBT5"/>
<sequence>MLSQFLLEHIWWVPFFGLLGALFSLPWSLGLIRRSGPRPVAYFNILMTLLSCLHGTIVFKQVLGQPPQQLVYEWLQVADLNLTFAIEISPVSIGALELVTFLSLLTQVFAIGYMDKDWSVARFFGLMGFFEGALAGIAISDSLILSYALLEMLTFSSYLLVGFWYAQPLVVTAARDAFLTKRVGDIILLMGLVALTSYGAGLTFSDLRAWSEATALPPLTDALLGLALIAGPTGNCAQFPLNLWLDEAMEGPNPAGVMRNTAVVSIGAYFLIKLQPIFSLSLIASDTLLIIGGVTAVGASLISIAQVDIKRALSHSTSAYLGLVFIAVGLGQVNIALSLLLTHAIAKALLFFSISSVILGTNSQDMTEMGGLWSRLPATTTAFVVGAASLVVILPMGFFRMMQQWLTGGWNMPVWLFVLLVFVNTTSAISLTRIFRLIFLGQRQPKTRRVPEVPWLMALPMVTMTVAVLAFPLMPLKWSLWLHPLPSAVVFSEYSIPYGLPIMVASGVLGVVIGSVFELRRSLSRPTTFYLRFFQDLLAYDFYIERVYEFTVVAIVRLSSEFTTYLDKYVVDGIVNFVGKATLLSGQGLKYGVSGQSQSYLLTIMIGISAILWLLLRDDWSAIVGYWSELLSQ</sequence>
<feature type="transmembrane region" description="Helical" evidence="7">
    <location>
        <begin position="455"/>
        <end position="476"/>
    </location>
</feature>
<evidence type="ECO:0000256" key="3">
    <source>
        <dbReference type="ARBA" id="ARBA00022989"/>
    </source>
</evidence>
<keyword evidence="4 7" id="KW-0472">Membrane</keyword>
<dbReference type="EMBL" id="CP000828">
    <property type="protein sequence ID" value="ABW30335.1"/>
    <property type="molecule type" value="Genomic_DNA"/>
</dbReference>
<protein>
    <submittedName>
        <fullName evidence="10">NADH dehydrogenase subunit 5</fullName>
    </submittedName>
</protein>
<evidence type="ECO:0000256" key="7">
    <source>
        <dbReference type="SAM" id="Phobius"/>
    </source>
</evidence>
<evidence type="ECO:0000256" key="4">
    <source>
        <dbReference type="ARBA" id="ARBA00023136"/>
    </source>
</evidence>
<feature type="transmembrane region" description="Helical" evidence="7">
    <location>
        <begin position="186"/>
        <end position="204"/>
    </location>
</feature>
<dbReference type="InterPro" id="IPR003945">
    <property type="entry name" value="NU5C-like"/>
</dbReference>
<feature type="transmembrane region" description="Helical" evidence="7">
    <location>
        <begin position="599"/>
        <end position="616"/>
    </location>
</feature>
<evidence type="ECO:0000256" key="2">
    <source>
        <dbReference type="ARBA" id="ARBA00022692"/>
    </source>
</evidence>
<feature type="transmembrane region" description="Helical" evidence="7">
    <location>
        <begin position="224"/>
        <end position="245"/>
    </location>
</feature>
<accession>B0CBT5</accession>
<dbReference type="HOGENOM" id="CLU_007100_6_3_3"/>
<dbReference type="OrthoDB" id="9807568at2"/>
<keyword evidence="3 7" id="KW-1133">Transmembrane helix</keyword>
<feature type="transmembrane region" description="Helical" evidence="7">
    <location>
        <begin position="82"/>
        <end position="111"/>
    </location>
</feature>
<dbReference type="GO" id="GO:0012505">
    <property type="term" value="C:endomembrane system"/>
    <property type="evidence" value="ECO:0007669"/>
    <property type="project" value="UniProtKB-SubCell"/>
</dbReference>
<dbReference type="PRINTS" id="PR01434">
    <property type="entry name" value="NADHDHGNASE5"/>
</dbReference>
<keyword evidence="2 6" id="KW-0812">Transmembrane</keyword>
<evidence type="ECO:0000256" key="6">
    <source>
        <dbReference type="RuleBase" id="RU000320"/>
    </source>
</evidence>
<feature type="transmembrane region" description="Helical" evidence="7">
    <location>
        <begin position="257"/>
        <end position="275"/>
    </location>
</feature>
<dbReference type="InterPro" id="IPR001516">
    <property type="entry name" value="Proton_antipo_N"/>
</dbReference>
<feature type="transmembrane region" description="Helical" evidence="7">
    <location>
        <begin position="12"/>
        <end position="29"/>
    </location>
</feature>
<evidence type="ECO:0000259" key="9">
    <source>
        <dbReference type="Pfam" id="PF00662"/>
    </source>
</evidence>
<gene>
    <name evidence="10" type="primary">ndhF</name>
    <name evidence="10" type="ordered locus">AM1_5379</name>
</gene>
<evidence type="ECO:0000313" key="11">
    <source>
        <dbReference type="Proteomes" id="UP000000268"/>
    </source>
</evidence>
<evidence type="ECO:0000256" key="5">
    <source>
        <dbReference type="ARBA" id="ARBA00025624"/>
    </source>
</evidence>
<dbReference type="STRING" id="329726.AM1_5379"/>
<reference evidence="10 11" key="1">
    <citation type="journal article" date="2008" name="Proc. Natl. Acad. Sci. U.S.A.">
        <title>Niche adaptation and genome expansion in the chlorophyll d-producing cyanobacterium Acaryochloris marina.</title>
        <authorList>
            <person name="Swingley W.D."/>
            <person name="Chen M."/>
            <person name="Cheung P.C."/>
            <person name="Conrad A.L."/>
            <person name="Dejesa L.C."/>
            <person name="Hao J."/>
            <person name="Honchak B.M."/>
            <person name="Karbach L.E."/>
            <person name="Kurdoglu A."/>
            <person name="Lahiri S."/>
            <person name="Mastrian S.D."/>
            <person name="Miyashita H."/>
            <person name="Page L."/>
            <person name="Ramakrishna P."/>
            <person name="Satoh S."/>
            <person name="Sattley W.M."/>
            <person name="Shimada Y."/>
            <person name="Taylor H.L."/>
            <person name="Tomo T."/>
            <person name="Tsuchiya T."/>
            <person name="Wang Z.T."/>
            <person name="Raymond J."/>
            <person name="Mimuro M."/>
            <person name="Blankenship R.E."/>
            <person name="Touchman J.W."/>
        </authorList>
    </citation>
    <scope>NUCLEOTIDE SEQUENCE [LARGE SCALE GENOMIC DNA]</scope>
    <source>
        <strain evidence="11">MBIC 11017</strain>
    </source>
</reference>
<evidence type="ECO:0000256" key="1">
    <source>
        <dbReference type="ARBA" id="ARBA00004127"/>
    </source>
</evidence>
<comment type="subcellular location">
    <subcellularLocation>
        <location evidence="1">Endomembrane system</location>
        <topology evidence="1">Multi-pass membrane protein</topology>
    </subcellularLocation>
    <subcellularLocation>
        <location evidence="6">Membrane</location>
        <topology evidence="6">Multi-pass membrane protein</topology>
    </subcellularLocation>
</comment>
<dbReference type="NCBIfam" id="TIGR01960">
    <property type="entry name" value="ndhF3_CO2"/>
    <property type="match status" value="1"/>
</dbReference>
<feature type="transmembrane region" description="Helical" evidence="7">
    <location>
        <begin position="41"/>
        <end position="62"/>
    </location>
</feature>
<organism evidence="10 11">
    <name type="scientific">Acaryochloris marina (strain MBIC 11017)</name>
    <dbReference type="NCBI Taxonomy" id="329726"/>
    <lineage>
        <taxon>Bacteria</taxon>
        <taxon>Bacillati</taxon>
        <taxon>Cyanobacteriota</taxon>
        <taxon>Cyanophyceae</taxon>
        <taxon>Acaryochloridales</taxon>
        <taxon>Acaryochloridaceae</taxon>
        <taxon>Acaryochloris</taxon>
    </lineage>
</organism>
<name>B0CBT5_ACAM1</name>
<feature type="transmembrane region" description="Helical" evidence="7">
    <location>
        <begin position="155"/>
        <end position="174"/>
    </location>
</feature>
<feature type="transmembrane region" description="Helical" evidence="7">
    <location>
        <begin position="287"/>
        <end position="307"/>
    </location>
</feature>
<proteinExistence type="predicted"/>
<feature type="transmembrane region" description="Helical" evidence="7">
    <location>
        <begin position="319"/>
        <end position="338"/>
    </location>
</feature>
<dbReference type="eggNOG" id="COG1009">
    <property type="taxonomic scope" value="Bacteria"/>
</dbReference>
<comment type="function">
    <text evidence="5">NDH-1 shuttles electrons from NAD(P)H, via FMN and iron-sulfur (Fe-S) centers, to quinones in the respiratory chain. The immediate electron acceptor for the enzyme in this species is believed to be plastoquinone. Couples the redox reaction to proton translocation (for every two electrons transferred, four hydrogen ions are translocated across the cytoplasmic membrane), and thus conserves the redox energy in a proton gradient.</text>
</comment>
<dbReference type="GO" id="GO:0008137">
    <property type="term" value="F:NADH dehydrogenase (ubiquinone) activity"/>
    <property type="evidence" value="ECO:0007669"/>
    <property type="project" value="InterPro"/>
</dbReference>
<dbReference type="Gene3D" id="1.20.5.2700">
    <property type="match status" value="1"/>
</dbReference>
<dbReference type="Pfam" id="PF00361">
    <property type="entry name" value="Proton_antipo_M"/>
    <property type="match status" value="1"/>
</dbReference>
<dbReference type="NCBIfam" id="NF005633">
    <property type="entry name" value="PRK07390.1"/>
    <property type="match status" value="1"/>
</dbReference>
<feature type="transmembrane region" description="Helical" evidence="7">
    <location>
        <begin position="496"/>
        <end position="517"/>
    </location>
</feature>
<feature type="transmembrane region" description="Helical" evidence="7">
    <location>
        <begin position="123"/>
        <end position="149"/>
    </location>
</feature>
<dbReference type="Proteomes" id="UP000000268">
    <property type="component" value="Chromosome"/>
</dbReference>